<proteinExistence type="inferred from homology"/>
<gene>
    <name evidence="7" type="ORF">GCM10011600_26610</name>
</gene>
<dbReference type="InterPro" id="IPR039425">
    <property type="entry name" value="RNA_pol_sigma-70-like"/>
</dbReference>
<dbReference type="RefSeq" id="WP_229842111.1">
    <property type="nucleotide sequence ID" value="NZ_BNAI01000008.1"/>
</dbReference>
<keyword evidence="2" id="KW-0805">Transcription regulation</keyword>
<dbReference type="InterPro" id="IPR036388">
    <property type="entry name" value="WH-like_DNA-bd_sf"/>
</dbReference>
<evidence type="ECO:0000256" key="4">
    <source>
        <dbReference type="ARBA" id="ARBA00023163"/>
    </source>
</evidence>
<sequence>MGQGTESIGDADAAEWARAVGGDGEAFGRIFDRHRDRVLRHGLRLAPTPSDADDLVAITFFEAWRNRERVRVVEGSVLPWLLVTATNVGRNLRRSAGRYAALLERLPPGEHAADPADHVAAHDVAARLAHLSLADRQVLTLCVLEGYSERDAAVALGVAPGTVKSRLSRARRRLASALASQGGHDEP</sequence>
<dbReference type="GO" id="GO:0016987">
    <property type="term" value="F:sigma factor activity"/>
    <property type="evidence" value="ECO:0007669"/>
    <property type="project" value="UniProtKB-KW"/>
</dbReference>
<organism evidence="7 8">
    <name type="scientific">Pseudolysinimonas yzui</name>
    <dbReference type="NCBI Taxonomy" id="2708254"/>
    <lineage>
        <taxon>Bacteria</taxon>
        <taxon>Bacillati</taxon>
        <taxon>Actinomycetota</taxon>
        <taxon>Actinomycetes</taxon>
        <taxon>Micrococcales</taxon>
        <taxon>Microbacteriaceae</taxon>
        <taxon>Pseudolysinimonas</taxon>
    </lineage>
</organism>
<feature type="domain" description="RNA polymerase sigma factor 70 region 4 type 2" evidence="6">
    <location>
        <begin position="124"/>
        <end position="174"/>
    </location>
</feature>
<evidence type="ECO:0000256" key="2">
    <source>
        <dbReference type="ARBA" id="ARBA00023015"/>
    </source>
</evidence>
<dbReference type="GO" id="GO:0006352">
    <property type="term" value="P:DNA-templated transcription initiation"/>
    <property type="evidence" value="ECO:0007669"/>
    <property type="project" value="InterPro"/>
</dbReference>
<keyword evidence="8" id="KW-1185">Reference proteome</keyword>
<dbReference type="SUPFAM" id="SSF88659">
    <property type="entry name" value="Sigma3 and sigma4 domains of RNA polymerase sigma factors"/>
    <property type="match status" value="1"/>
</dbReference>
<dbReference type="InterPro" id="IPR007627">
    <property type="entry name" value="RNA_pol_sigma70_r2"/>
</dbReference>
<evidence type="ECO:0000259" key="5">
    <source>
        <dbReference type="Pfam" id="PF04542"/>
    </source>
</evidence>
<evidence type="ECO:0000313" key="8">
    <source>
        <dbReference type="Proteomes" id="UP000617531"/>
    </source>
</evidence>
<dbReference type="Proteomes" id="UP000617531">
    <property type="component" value="Unassembled WGS sequence"/>
</dbReference>
<dbReference type="EMBL" id="BNAI01000008">
    <property type="protein sequence ID" value="GHF24266.1"/>
    <property type="molecule type" value="Genomic_DNA"/>
</dbReference>
<dbReference type="Pfam" id="PF04542">
    <property type="entry name" value="Sigma70_r2"/>
    <property type="match status" value="1"/>
</dbReference>
<feature type="domain" description="RNA polymerase sigma-70 region 2" evidence="5">
    <location>
        <begin position="31"/>
        <end position="98"/>
    </location>
</feature>
<comment type="caution">
    <text evidence="7">The sequence shown here is derived from an EMBL/GenBank/DDBJ whole genome shotgun (WGS) entry which is preliminary data.</text>
</comment>
<dbReference type="Pfam" id="PF08281">
    <property type="entry name" value="Sigma70_r4_2"/>
    <property type="match status" value="1"/>
</dbReference>
<dbReference type="InterPro" id="IPR013324">
    <property type="entry name" value="RNA_pol_sigma_r3/r4-like"/>
</dbReference>
<keyword evidence="3" id="KW-0731">Sigma factor</keyword>
<dbReference type="PANTHER" id="PTHR43133:SF25">
    <property type="entry name" value="RNA POLYMERASE SIGMA FACTOR RFAY-RELATED"/>
    <property type="match status" value="1"/>
</dbReference>
<evidence type="ECO:0000256" key="3">
    <source>
        <dbReference type="ARBA" id="ARBA00023082"/>
    </source>
</evidence>
<dbReference type="Gene3D" id="1.10.10.10">
    <property type="entry name" value="Winged helix-like DNA-binding domain superfamily/Winged helix DNA-binding domain"/>
    <property type="match status" value="1"/>
</dbReference>
<dbReference type="Gene3D" id="1.10.1740.10">
    <property type="match status" value="1"/>
</dbReference>
<protein>
    <submittedName>
        <fullName evidence="7">Siderophore-interacting protein</fullName>
    </submittedName>
</protein>
<dbReference type="AlphaFoldDB" id="A0A8J3GS48"/>
<dbReference type="SUPFAM" id="SSF88946">
    <property type="entry name" value="Sigma2 domain of RNA polymerase sigma factors"/>
    <property type="match status" value="1"/>
</dbReference>
<name>A0A8J3GS48_9MICO</name>
<dbReference type="InterPro" id="IPR013249">
    <property type="entry name" value="RNA_pol_sigma70_r4_t2"/>
</dbReference>
<evidence type="ECO:0000313" key="7">
    <source>
        <dbReference type="EMBL" id="GHF24266.1"/>
    </source>
</evidence>
<accession>A0A8J3GS48</accession>
<dbReference type="GO" id="GO:0003677">
    <property type="term" value="F:DNA binding"/>
    <property type="evidence" value="ECO:0007669"/>
    <property type="project" value="InterPro"/>
</dbReference>
<comment type="similarity">
    <text evidence="1">Belongs to the sigma-70 factor family. ECF subfamily.</text>
</comment>
<reference evidence="7" key="1">
    <citation type="journal article" date="2014" name="Int. J. Syst. Evol. Microbiol.">
        <title>Complete genome sequence of Corynebacterium casei LMG S-19264T (=DSM 44701T), isolated from a smear-ripened cheese.</title>
        <authorList>
            <consortium name="US DOE Joint Genome Institute (JGI-PGF)"/>
            <person name="Walter F."/>
            <person name="Albersmeier A."/>
            <person name="Kalinowski J."/>
            <person name="Ruckert C."/>
        </authorList>
    </citation>
    <scope>NUCLEOTIDE SEQUENCE</scope>
    <source>
        <strain evidence="7">CGMCC 1.16548</strain>
    </source>
</reference>
<evidence type="ECO:0000259" key="6">
    <source>
        <dbReference type="Pfam" id="PF08281"/>
    </source>
</evidence>
<dbReference type="PANTHER" id="PTHR43133">
    <property type="entry name" value="RNA POLYMERASE ECF-TYPE SIGMA FACTO"/>
    <property type="match status" value="1"/>
</dbReference>
<reference evidence="7" key="2">
    <citation type="submission" date="2020-09" db="EMBL/GenBank/DDBJ databases">
        <authorList>
            <person name="Sun Q."/>
            <person name="Zhou Y."/>
        </authorList>
    </citation>
    <scope>NUCLEOTIDE SEQUENCE</scope>
    <source>
        <strain evidence="7">CGMCC 1.16548</strain>
    </source>
</reference>
<keyword evidence="4" id="KW-0804">Transcription</keyword>
<evidence type="ECO:0000256" key="1">
    <source>
        <dbReference type="ARBA" id="ARBA00010641"/>
    </source>
</evidence>
<dbReference type="InterPro" id="IPR014284">
    <property type="entry name" value="RNA_pol_sigma-70_dom"/>
</dbReference>
<dbReference type="NCBIfam" id="TIGR02937">
    <property type="entry name" value="sigma70-ECF"/>
    <property type="match status" value="1"/>
</dbReference>
<dbReference type="InterPro" id="IPR013325">
    <property type="entry name" value="RNA_pol_sigma_r2"/>
</dbReference>